<evidence type="ECO:0000313" key="10">
    <source>
        <dbReference type="Proteomes" id="UP000887575"/>
    </source>
</evidence>
<keyword evidence="10" id="KW-1185">Reference proteome</keyword>
<sequence>MNEDNDSLEEMSTERSSDSDESDGEAISIEDIAREKKSIDENLIDAFRGVLNATQETVNEHTKTAIVILKATYGRVLRTQNNELEEYFFKNLQARYHVLLPIGRNVSVDNALRMLPRAAVLIYIWNGQPMIVDQLISDCQQCLLFVSKEVQINCLLLLGRLLEWSVRLGKNGHVLYSCKREKILKSLLLFARSKDPEVRVACVKGLTAIQDEPVESTVLVSPKEALFNMLQDPDWRVRSAAVSSITFVDTRFRDRVIYMSQNDDQPEIVIAAMSRLAKQDPLDFQASQIYEALFGTLMDKNSHIRRYAQDQLASQWISQIVMDANQKGRKTTRSKLDGIAHGLFVILKEFSATILTKQDRNCRALIERLLEYYHQNIFNDLPIDDFIRELIAGIAPTDNIITVWTFKKIIWRPIQFSYPAIFFWRVLVDYVKKCAKGDNASLLVTLNRLCPTLQEASSEINSQFAERDDLIDTYDKSWWTLFNDLLTVLSILDKEEAGMETYRKFLLRVLTNMVVSRTIVEFAVREYIDSFLLDAETEEQQFVAAIWGDLIYHLEDAITTWYSINDIQQEFNEEGVLVLQHEPLGQACMVINAMLKTNRFRGIRLVVQRTLQKYDAQPRQLILNGILKRFTQILPYERDIIVIFIEMMATLCMQFQEDYETYVPILCTIAYEIQDNALLHQNLIVALTDVILMSNYEKILTLANSDENMAKRQDIPFDFIDYLNDALRNIPLDVEVGNYENVIYECASKFVLHQPRAIGVCRLLTTMIARIMHPESFERPFLRSMLMSFFEIFRGVPENQRLIVDAFIDLFDQISEQTEETLSDEWKQIIAKLVPEKVAAFVTFTVSAENLHFLVSSEKSHSKDNPDPKAKRRSSLPDDPNKVVSTQGYLIKLVIEHIRREIIYVSKNKLESLHGIGDKRYPVLAAYASVCKYTNVGFGFTPKGLLRLKLDVDRIRADLASLSPPPHALQYLFSFSRSAEARLRRAEESLERNEDANQPGTSKAKTDAKTDAKTPRKSAKRPSKSTKTDKDKLKELMSAPSVRTSRASGSNTRSAARDLNETPRRQQPHRAVRKARYVHEDVIPEEVYSDDDSSKRKL</sequence>
<evidence type="ECO:0000256" key="6">
    <source>
        <dbReference type="ARBA" id="ARBA00023067"/>
    </source>
</evidence>
<dbReference type="GO" id="GO:0000796">
    <property type="term" value="C:condensin complex"/>
    <property type="evidence" value="ECO:0007669"/>
    <property type="project" value="InterPro"/>
</dbReference>
<feature type="domain" description="Nuclear condensin complex subunit 3 C-terminal" evidence="9">
    <location>
        <begin position="645"/>
        <end position="860"/>
    </location>
</feature>
<organism evidence="10 11">
    <name type="scientific">Mesorhabditis belari</name>
    <dbReference type="NCBI Taxonomy" id="2138241"/>
    <lineage>
        <taxon>Eukaryota</taxon>
        <taxon>Metazoa</taxon>
        <taxon>Ecdysozoa</taxon>
        <taxon>Nematoda</taxon>
        <taxon>Chromadorea</taxon>
        <taxon>Rhabditida</taxon>
        <taxon>Rhabditina</taxon>
        <taxon>Rhabditomorpha</taxon>
        <taxon>Rhabditoidea</taxon>
        <taxon>Rhabditidae</taxon>
        <taxon>Mesorhabditinae</taxon>
        <taxon>Mesorhabditis</taxon>
    </lineage>
</organism>
<evidence type="ECO:0000256" key="8">
    <source>
        <dbReference type="SAM" id="MobiDB-lite"/>
    </source>
</evidence>
<comment type="similarity">
    <text evidence="2">Belongs to the CND3 (condensin subunit 3) family.</text>
</comment>
<dbReference type="Pfam" id="PF13646">
    <property type="entry name" value="HEAT_2"/>
    <property type="match status" value="1"/>
</dbReference>
<dbReference type="InterPro" id="IPR027165">
    <property type="entry name" value="CND3"/>
</dbReference>
<comment type="subcellular location">
    <subcellularLocation>
        <location evidence="1">Chromosome</location>
    </subcellularLocation>
</comment>
<dbReference type="InterPro" id="IPR011989">
    <property type="entry name" value="ARM-like"/>
</dbReference>
<evidence type="ECO:0000259" key="9">
    <source>
        <dbReference type="Pfam" id="PF12719"/>
    </source>
</evidence>
<evidence type="ECO:0000256" key="5">
    <source>
        <dbReference type="ARBA" id="ARBA00022776"/>
    </source>
</evidence>
<dbReference type="GO" id="GO:0007076">
    <property type="term" value="P:mitotic chromosome condensation"/>
    <property type="evidence" value="ECO:0007669"/>
    <property type="project" value="InterPro"/>
</dbReference>
<dbReference type="Gene3D" id="1.25.10.10">
    <property type="entry name" value="Leucine-rich Repeat Variant"/>
    <property type="match status" value="1"/>
</dbReference>
<name>A0AAF3F4Q2_9BILA</name>
<evidence type="ECO:0000256" key="4">
    <source>
        <dbReference type="ARBA" id="ARBA00022618"/>
    </source>
</evidence>
<evidence type="ECO:0000256" key="3">
    <source>
        <dbReference type="ARBA" id="ARBA00022454"/>
    </source>
</evidence>
<proteinExistence type="inferred from homology"/>
<feature type="compositionally biased region" description="Basic and acidic residues" evidence="8">
    <location>
        <begin position="1026"/>
        <end position="1035"/>
    </location>
</feature>
<accession>A0AAF3F4Q2</accession>
<evidence type="ECO:0000256" key="2">
    <source>
        <dbReference type="ARBA" id="ARBA00006533"/>
    </source>
</evidence>
<feature type="compositionally biased region" description="Basic and acidic residues" evidence="8">
    <location>
        <begin position="984"/>
        <end position="995"/>
    </location>
</feature>
<evidence type="ECO:0000313" key="11">
    <source>
        <dbReference type="WBParaSite" id="MBELARI_LOCUS21513"/>
    </source>
</evidence>
<keyword evidence="6" id="KW-0226">DNA condensation</keyword>
<dbReference type="InterPro" id="IPR016024">
    <property type="entry name" value="ARM-type_fold"/>
</dbReference>
<dbReference type="SUPFAM" id="SSF48371">
    <property type="entry name" value="ARM repeat"/>
    <property type="match status" value="1"/>
</dbReference>
<reference evidence="11" key="1">
    <citation type="submission" date="2024-02" db="UniProtKB">
        <authorList>
            <consortium name="WormBaseParasite"/>
        </authorList>
    </citation>
    <scope>IDENTIFICATION</scope>
</reference>
<feature type="compositionally biased region" description="Basic residues" evidence="8">
    <location>
        <begin position="1015"/>
        <end position="1024"/>
    </location>
</feature>
<dbReference type="GO" id="GO:0051301">
    <property type="term" value="P:cell division"/>
    <property type="evidence" value="ECO:0007669"/>
    <property type="project" value="UniProtKB-KW"/>
</dbReference>
<dbReference type="Pfam" id="PF12719">
    <property type="entry name" value="Cnd3"/>
    <property type="match status" value="1"/>
</dbReference>
<feature type="compositionally biased region" description="Acidic residues" evidence="8">
    <location>
        <begin position="1"/>
        <end position="11"/>
    </location>
</feature>
<feature type="region of interest" description="Disordered" evidence="8">
    <location>
        <begin position="1"/>
        <end position="27"/>
    </location>
</feature>
<keyword evidence="5" id="KW-0498">Mitosis</keyword>
<dbReference type="Proteomes" id="UP000887575">
    <property type="component" value="Unassembled WGS sequence"/>
</dbReference>
<keyword evidence="3" id="KW-0158">Chromosome</keyword>
<feature type="compositionally biased region" description="Basic residues" evidence="8">
    <location>
        <begin position="1066"/>
        <end position="1076"/>
    </location>
</feature>
<feature type="compositionally biased region" description="Polar residues" evidence="8">
    <location>
        <begin position="1041"/>
        <end position="1054"/>
    </location>
</feature>
<feature type="compositionally biased region" description="Basic and acidic residues" evidence="8">
    <location>
        <begin position="1055"/>
        <end position="1064"/>
    </location>
</feature>
<dbReference type="PANTHER" id="PTHR14418:SF5">
    <property type="entry name" value="CONDENSIN COMPLEX SUBUNIT 3"/>
    <property type="match status" value="1"/>
</dbReference>
<feature type="region of interest" description="Disordered" evidence="8">
    <location>
        <begin position="984"/>
        <end position="1077"/>
    </location>
</feature>
<evidence type="ECO:0000256" key="1">
    <source>
        <dbReference type="ARBA" id="ARBA00004286"/>
    </source>
</evidence>
<dbReference type="GO" id="GO:0000793">
    <property type="term" value="C:condensed chromosome"/>
    <property type="evidence" value="ECO:0007669"/>
    <property type="project" value="TreeGrafter"/>
</dbReference>
<dbReference type="AlphaFoldDB" id="A0AAF3F4Q2"/>
<evidence type="ECO:0000256" key="7">
    <source>
        <dbReference type="ARBA" id="ARBA00023306"/>
    </source>
</evidence>
<dbReference type="InterPro" id="IPR025977">
    <property type="entry name" value="Cnd3_C"/>
</dbReference>
<keyword evidence="4" id="KW-0132">Cell division</keyword>
<feature type="compositionally biased region" description="Basic and acidic residues" evidence="8">
    <location>
        <begin position="1004"/>
        <end position="1014"/>
    </location>
</feature>
<feature type="region of interest" description="Disordered" evidence="8">
    <location>
        <begin position="858"/>
        <end position="881"/>
    </location>
</feature>
<keyword evidence="7" id="KW-0131">Cell cycle</keyword>
<dbReference type="WBParaSite" id="MBELARI_LOCUS21513">
    <property type="protein sequence ID" value="MBELARI_LOCUS21513"/>
    <property type="gene ID" value="MBELARI_LOCUS21513"/>
</dbReference>
<protein>
    <submittedName>
        <fullName evidence="11">Nuclear condensin complex subunit 3 C-terminal domain-containing protein</fullName>
    </submittedName>
</protein>
<dbReference type="PANTHER" id="PTHR14418">
    <property type="entry name" value="CONDENSIN COMPLEX SUBUNIT 3-RELATED"/>
    <property type="match status" value="1"/>
</dbReference>